<sequence length="574" mass="62866">MTATATAVDPTLVSGLPLALCLGYGLSRASASGMQELRNATFAHVAQDAIRRVGRSVFDHVHSLDMNFHLTRNTGQLSRVLDRGNRSISFVLNAMVFQVVPTTLEVSVVTGLMAYNFGTDHACVVLATIAAYTGYTVGVTQWRTQFRRDMNKLENEASGRVVDSLLNYETVKYFNNEAHEGVQYEKRLRGYQHAALKAQSSLSLLNFGQNAIFSCGLTAIMYLTCGNIYEGTATAGDLVLVNGLLFQLSIPLNFIGSVYREVRQALIDMEAMFAIKDTRPSVVDREGALDYDPSGPGGTTIEFKDVEFAYPVPPDQSSQHQTRPILKGMTFDVHEGKTVAVVGASGCGKSTLIRMLYRFYEPDSGAVSIGGTDLTEMTGDSVRNAVAVVPQDTVLFNDTIGYNINYGDLTKSFDEVMEAAKKAHIHDTILSFPDGYDTVVGERGLKLSGGEKQRVSIARAILKDAPILLCDEPTSSLDSHTEYDIMTNLKEIGRDNTTVIIAHRLSTIRDCDEIVVLHEGRVAERGTHDELVERGGRYTELLKMQQKQHLLDDDDEEGKGEEGSSDGGDDDAKR</sequence>
<keyword evidence="3" id="KW-0812">Transmembrane</keyword>
<evidence type="ECO:0000256" key="1">
    <source>
        <dbReference type="ARBA" id="ARBA00004225"/>
    </source>
</evidence>
<feature type="domain" description="ABC transporter" evidence="10">
    <location>
        <begin position="301"/>
        <end position="544"/>
    </location>
</feature>
<dbReference type="PANTHER" id="PTHR24221">
    <property type="entry name" value="ATP-BINDING CASSETTE SUB-FAMILY B"/>
    <property type="match status" value="1"/>
</dbReference>
<dbReference type="SMART" id="SM00382">
    <property type="entry name" value="AAA"/>
    <property type="match status" value="1"/>
</dbReference>
<evidence type="ECO:0000256" key="8">
    <source>
        <dbReference type="ARBA" id="ARBA00024363"/>
    </source>
</evidence>
<gene>
    <name evidence="12" type="ORF">OAUR00152_LOCUS17901</name>
</gene>
<dbReference type="Pfam" id="PF00664">
    <property type="entry name" value="ABC_membrane"/>
    <property type="match status" value="1"/>
</dbReference>
<dbReference type="Gene3D" id="3.40.50.300">
    <property type="entry name" value="P-loop containing nucleotide triphosphate hydrolases"/>
    <property type="match status" value="1"/>
</dbReference>
<evidence type="ECO:0000256" key="7">
    <source>
        <dbReference type="ARBA" id="ARBA00023136"/>
    </source>
</evidence>
<dbReference type="PANTHER" id="PTHR24221:SF402">
    <property type="entry name" value="IRON-SULFUR CLUSTERS TRANSPORTER ABCB7, MITOCHONDRIAL"/>
    <property type="match status" value="1"/>
</dbReference>
<dbReference type="InterPro" id="IPR039421">
    <property type="entry name" value="Type_1_exporter"/>
</dbReference>
<dbReference type="PROSITE" id="PS00211">
    <property type="entry name" value="ABC_TRANSPORTER_1"/>
    <property type="match status" value="1"/>
</dbReference>
<dbReference type="PROSITE" id="PS50929">
    <property type="entry name" value="ABC_TM1F"/>
    <property type="match status" value="1"/>
</dbReference>
<dbReference type="AlphaFoldDB" id="A0A7S4IZ59"/>
<keyword evidence="7" id="KW-0472">Membrane</keyword>
<evidence type="ECO:0000313" key="12">
    <source>
        <dbReference type="EMBL" id="CAE2244339.1"/>
    </source>
</evidence>
<evidence type="ECO:0000256" key="2">
    <source>
        <dbReference type="ARBA" id="ARBA00022448"/>
    </source>
</evidence>
<dbReference type="InterPro" id="IPR003593">
    <property type="entry name" value="AAA+_ATPase"/>
</dbReference>
<evidence type="ECO:0000256" key="5">
    <source>
        <dbReference type="ARBA" id="ARBA00022840"/>
    </source>
</evidence>
<proteinExistence type="inferred from homology"/>
<keyword evidence="4" id="KW-0547">Nucleotide-binding</keyword>
<dbReference type="GO" id="GO:0005743">
    <property type="term" value="C:mitochondrial inner membrane"/>
    <property type="evidence" value="ECO:0007669"/>
    <property type="project" value="TreeGrafter"/>
</dbReference>
<dbReference type="InterPro" id="IPR027417">
    <property type="entry name" value="P-loop_NTPase"/>
</dbReference>
<dbReference type="InterPro" id="IPR017871">
    <property type="entry name" value="ABC_transporter-like_CS"/>
</dbReference>
<feature type="compositionally biased region" description="Acidic residues" evidence="9">
    <location>
        <begin position="552"/>
        <end position="574"/>
    </location>
</feature>
<reference evidence="12" key="1">
    <citation type="submission" date="2021-01" db="EMBL/GenBank/DDBJ databases">
        <authorList>
            <person name="Corre E."/>
            <person name="Pelletier E."/>
            <person name="Niang G."/>
            <person name="Scheremetjew M."/>
            <person name="Finn R."/>
            <person name="Kale V."/>
            <person name="Holt S."/>
            <person name="Cochrane G."/>
            <person name="Meng A."/>
            <person name="Brown T."/>
            <person name="Cohen L."/>
        </authorList>
    </citation>
    <scope>NUCLEOTIDE SEQUENCE</scope>
    <source>
        <strain evidence="12">Isolate 1302-5</strain>
    </source>
</reference>
<evidence type="ECO:0000256" key="4">
    <source>
        <dbReference type="ARBA" id="ARBA00022741"/>
    </source>
</evidence>
<dbReference type="InterPro" id="IPR036640">
    <property type="entry name" value="ABC1_TM_sf"/>
</dbReference>
<comment type="similarity">
    <text evidence="8">Belongs to the ABC transporter superfamily. ABCB family. Heavy Metal importer (TC 3.A.1.210) subfamily.</text>
</comment>
<dbReference type="Gene3D" id="1.20.1560.10">
    <property type="entry name" value="ABC transporter type 1, transmembrane domain"/>
    <property type="match status" value="1"/>
</dbReference>
<feature type="region of interest" description="Disordered" evidence="9">
    <location>
        <begin position="546"/>
        <end position="574"/>
    </location>
</feature>
<evidence type="ECO:0000256" key="9">
    <source>
        <dbReference type="SAM" id="MobiDB-lite"/>
    </source>
</evidence>
<dbReference type="CDD" id="cd18582">
    <property type="entry name" value="ABC_6TM_ATM1_ABCB7"/>
    <property type="match status" value="1"/>
</dbReference>
<keyword evidence="6" id="KW-1133">Transmembrane helix</keyword>
<dbReference type="GO" id="GO:0006879">
    <property type="term" value="P:intracellular iron ion homeostasis"/>
    <property type="evidence" value="ECO:0007669"/>
    <property type="project" value="TreeGrafter"/>
</dbReference>
<dbReference type="InterPro" id="IPR003439">
    <property type="entry name" value="ABC_transporter-like_ATP-bd"/>
</dbReference>
<organism evidence="12">
    <name type="scientific">Odontella aurita</name>
    <dbReference type="NCBI Taxonomy" id="265563"/>
    <lineage>
        <taxon>Eukaryota</taxon>
        <taxon>Sar</taxon>
        <taxon>Stramenopiles</taxon>
        <taxon>Ochrophyta</taxon>
        <taxon>Bacillariophyta</taxon>
        <taxon>Mediophyceae</taxon>
        <taxon>Biddulphiophycidae</taxon>
        <taxon>Eupodiscales</taxon>
        <taxon>Odontellaceae</taxon>
        <taxon>Odontella</taxon>
    </lineage>
</organism>
<dbReference type="EMBL" id="HBKQ01026456">
    <property type="protein sequence ID" value="CAE2244339.1"/>
    <property type="molecule type" value="Transcribed_RNA"/>
</dbReference>
<evidence type="ECO:0000259" key="10">
    <source>
        <dbReference type="PROSITE" id="PS50893"/>
    </source>
</evidence>
<evidence type="ECO:0008006" key="13">
    <source>
        <dbReference type="Google" id="ProtNLM"/>
    </source>
</evidence>
<feature type="domain" description="ABC transmembrane type-1" evidence="11">
    <location>
        <begin position="1"/>
        <end position="264"/>
    </location>
</feature>
<evidence type="ECO:0000256" key="6">
    <source>
        <dbReference type="ARBA" id="ARBA00022989"/>
    </source>
</evidence>
<accession>A0A7S4IZ59</accession>
<dbReference type="FunFam" id="3.40.50.300:FF:000287">
    <property type="entry name" value="Multidrug ABC transporter ATP-binding protein"/>
    <property type="match status" value="1"/>
</dbReference>
<dbReference type="InterPro" id="IPR011527">
    <property type="entry name" value="ABC1_TM_dom"/>
</dbReference>
<keyword evidence="5" id="KW-0067">ATP-binding</keyword>
<keyword evidence="2" id="KW-0813">Transport</keyword>
<name>A0A7S4IZ59_9STRA</name>
<dbReference type="Pfam" id="PF00005">
    <property type="entry name" value="ABC_tran"/>
    <property type="match status" value="1"/>
</dbReference>
<dbReference type="SUPFAM" id="SSF52540">
    <property type="entry name" value="P-loop containing nucleoside triphosphate hydrolases"/>
    <property type="match status" value="1"/>
</dbReference>
<evidence type="ECO:0000259" key="11">
    <source>
        <dbReference type="PROSITE" id="PS50929"/>
    </source>
</evidence>
<evidence type="ECO:0000256" key="3">
    <source>
        <dbReference type="ARBA" id="ARBA00022692"/>
    </source>
</evidence>
<dbReference type="GO" id="GO:0140359">
    <property type="term" value="F:ABC-type transporter activity"/>
    <property type="evidence" value="ECO:0007669"/>
    <property type="project" value="InterPro"/>
</dbReference>
<dbReference type="SUPFAM" id="SSF90123">
    <property type="entry name" value="ABC transporter transmembrane region"/>
    <property type="match status" value="1"/>
</dbReference>
<dbReference type="GO" id="GO:0016887">
    <property type="term" value="F:ATP hydrolysis activity"/>
    <property type="evidence" value="ECO:0007669"/>
    <property type="project" value="InterPro"/>
</dbReference>
<dbReference type="PROSITE" id="PS50893">
    <property type="entry name" value="ABC_TRANSPORTER_2"/>
    <property type="match status" value="1"/>
</dbReference>
<comment type="subcellular location">
    <subcellularLocation>
        <location evidence="1">Mitochondrion membrane</location>
        <topology evidence="1">Multi-pass membrane protein</topology>
    </subcellularLocation>
</comment>
<dbReference type="GO" id="GO:0005524">
    <property type="term" value="F:ATP binding"/>
    <property type="evidence" value="ECO:0007669"/>
    <property type="project" value="UniProtKB-KW"/>
</dbReference>
<protein>
    <recommendedName>
        <fullName evidence="13">ABC transporter</fullName>
    </recommendedName>
</protein>